<comment type="caution">
    <text evidence="3">The sequence shown here is derived from an EMBL/GenBank/DDBJ whole genome shotgun (WGS) entry which is preliminary data.</text>
</comment>
<protein>
    <recommendedName>
        <fullName evidence="5">DUF4175 domain-containing protein</fullName>
    </recommendedName>
</protein>
<evidence type="ECO:0000313" key="3">
    <source>
        <dbReference type="EMBL" id="GAA5481086.1"/>
    </source>
</evidence>
<feature type="region of interest" description="Disordered" evidence="1">
    <location>
        <begin position="854"/>
        <end position="898"/>
    </location>
</feature>
<dbReference type="RefSeq" id="WP_353565242.1">
    <property type="nucleotide sequence ID" value="NZ_BAABRI010000001.1"/>
</dbReference>
<gene>
    <name evidence="3" type="ORF">Hsar01_00292</name>
</gene>
<evidence type="ECO:0000256" key="2">
    <source>
        <dbReference type="SAM" id="Phobius"/>
    </source>
</evidence>
<accession>A0ABP9UK49</accession>
<evidence type="ECO:0008006" key="5">
    <source>
        <dbReference type="Google" id="ProtNLM"/>
    </source>
</evidence>
<feature type="transmembrane region" description="Helical" evidence="2">
    <location>
        <begin position="140"/>
        <end position="160"/>
    </location>
</feature>
<sequence length="914" mass="98132">MSFLSALDRIRRWHRLGRLAAAVLAGLAVAGTLALLLGLADTWSGFEPGPRQALVGLGLTIAAGFTAVAAVVALRLSRERAAALADRRAADPRGRASAALSLSRRKTESPLEGYLTARSLEETGASLRTLPGKSLVPWQMIGRAAMLLAACLLPIGLLAMTRPVAFAVVAHRLTHPSQDLPPWSPLDFVIDPAQPQCLYGGDLALTAEITGGELEFPVECLVRVEGSSGVQRLPAFRESATRFTRTLEGVTEPISIAFACGRARSGWLPVERLLQPKVLAGRVTIAPPSYIGNEAVTTPLDSNQISALEGSTLTLELTSNRPLAASDLVFTSAATPGSPPRAEMIRGEVIGTETIAFRWTVASSGTLSAALRDVRGTPAEAPLQLALRAVPDQPPAVDLSSPPRLLLATPRTRIPLTGRAEDDFGLSRVQFVRTLQGFRDRARVVAPSLRETQYQFDEALDLGQVGVEPGQTIELFLEASDHNPSMLGQGASEISRIRIISESDYAERIRAKTTLGEFNARFRAISEALREARRTLEELKQKGDPEALKKAIDQHRRATGLMDQLAQDFPAFATDERLKQAAAGNAARLRENLSALEAFKPGMAAGERARQIDEMLERLGAGREAIAPLKRDAELLAEAGGVLEMAAKFRQIHANQVSVAERIHTLAKEIARGNDTNRRQLPSLGETQRKNREALGRFAEELSRRAGAMERPELAPLRESALDFIQRLKLADPASVMDLASESARDGQANDAFVSAELARGMLESLMSPENAFCQACRGSIPENFPVPMDVHSTMRQLLAGLMCQNPGMSPNQGTGGGGFGMGGTGPTGHAQPGFGMLDIPVVGPERMFFQPASMAAESRGTGEGAPSRPLELSAETESLAPTETPRASEARPDFDAVPEAYREAVKTYFTPEN</sequence>
<dbReference type="Proteomes" id="UP001476282">
    <property type="component" value="Unassembled WGS sequence"/>
</dbReference>
<feature type="transmembrane region" description="Helical" evidence="2">
    <location>
        <begin position="21"/>
        <end position="40"/>
    </location>
</feature>
<feature type="transmembrane region" description="Helical" evidence="2">
    <location>
        <begin position="52"/>
        <end position="74"/>
    </location>
</feature>
<keyword evidence="2" id="KW-0472">Membrane</keyword>
<evidence type="ECO:0000313" key="4">
    <source>
        <dbReference type="Proteomes" id="UP001476282"/>
    </source>
</evidence>
<keyword evidence="2" id="KW-1133">Transmembrane helix</keyword>
<evidence type="ECO:0000256" key="1">
    <source>
        <dbReference type="SAM" id="MobiDB-lite"/>
    </source>
</evidence>
<proteinExistence type="predicted"/>
<name>A0ABP9UK49_9BACT</name>
<keyword evidence="2" id="KW-0812">Transmembrane</keyword>
<keyword evidence="4" id="KW-1185">Reference proteome</keyword>
<organism evidence="3 4">
    <name type="scientific">Haloferula sargassicola</name>
    <dbReference type="NCBI Taxonomy" id="490096"/>
    <lineage>
        <taxon>Bacteria</taxon>
        <taxon>Pseudomonadati</taxon>
        <taxon>Verrucomicrobiota</taxon>
        <taxon>Verrucomicrobiia</taxon>
        <taxon>Verrucomicrobiales</taxon>
        <taxon>Verrucomicrobiaceae</taxon>
        <taxon>Haloferula</taxon>
    </lineage>
</organism>
<dbReference type="EMBL" id="BAABRI010000001">
    <property type="protein sequence ID" value="GAA5481086.1"/>
    <property type="molecule type" value="Genomic_DNA"/>
</dbReference>
<reference evidence="3 4" key="1">
    <citation type="submission" date="2024-02" db="EMBL/GenBank/DDBJ databases">
        <title>Haloferula sargassicola NBRC 104335.</title>
        <authorList>
            <person name="Ichikawa N."/>
            <person name="Katano-Makiyama Y."/>
            <person name="Hidaka K."/>
        </authorList>
    </citation>
    <scope>NUCLEOTIDE SEQUENCE [LARGE SCALE GENOMIC DNA]</scope>
    <source>
        <strain evidence="3 4">NBRC 104335</strain>
    </source>
</reference>
<feature type="compositionally biased region" description="Basic and acidic residues" evidence="1">
    <location>
        <begin position="887"/>
        <end position="898"/>
    </location>
</feature>